<sequence length="199" mass="23057">LYNNSITFALTILFISSISIYLFNMDTSIKTNSKNIIVYENKNVKTKKNNILDKNKHLPQYVKYKTLNNEKLKKYLYTKNSLLADEPYFSSIISSAEEFDINPLILFAITGQEQGFVPKSNKSAKKIGNNPFNVFHSWEEYNSDIKDSSRIAGRTVFNLLKTMPKGQDPFKWVNNTYAEDINWWKGVKSLFNELEKAVK</sequence>
<evidence type="ECO:0000313" key="2">
    <source>
        <dbReference type="EMBL" id="NFU28150.1"/>
    </source>
</evidence>
<reference evidence="2" key="1">
    <citation type="submission" date="2019-04" db="EMBL/GenBank/DDBJ databases">
        <title>Genome sequencing of Clostridium botulinum Groups I-IV and Clostridium butyricum.</title>
        <authorList>
            <person name="Brunt J."/>
            <person name="Van Vliet A.H.M."/>
            <person name="Stringer S.C."/>
            <person name="Carter A.T."/>
            <person name="Peck M.W."/>
        </authorList>
    </citation>
    <scope>NUCLEOTIDE SEQUENCE</scope>
    <source>
        <strain evidence="2">IFR 16/362</strain>
    </source>
</reference>
<comment type="caution">
    <text evidence="2">The sequence shown here is derived from an EMBL/GenBank/DDBJ whole genome shotgun (WGS) entry which is preliminary data.</text>
</comment>
<evidence type="ECO:0000256" key="1">
    <source>
        <dbReference type="SAM" id="Phobius"/>
    </source>
</evidence>
<keyword evidence="1" id="KW-0472">Membrane</keyword>
<dbReference type="AlphaFoldDB" id="A0A6G4H3B9"/>
<feature type="transmembrane region" description="Helical" evidence="1">
    <location>
        <begin position="6"/>
        <end position="24"/>
    </location>
</feature>
<evidence type="ECO:0008006" key="3">
    <source>
        <dbReference type="Google" id="ProtNLM"/>
    </source>
</evidence>
<accession>A0A6G4H3B9</accession>
<keyword evidence="1" id="KW-1133">Transmembrane helix</keyword>
<name>A0A6G4H3B9_CLOBO</name>
<gene>
    <name evidence="2" type="ORF">FDF81_07945</name>
</gene>
<protein>
    <recommendedName>
        <fullName evidence="3">Mannosyl-glycoprotein endo-beta-N-acetylglucosaminidase</fullName>
    </recommendedName>
</protein>
<feature type="non-terminal residue" evidence="2">
    <location>
        <position position="1"/>
    </location>
</feature>
<dbReference type="EMBL" id="SXDO01000010">
    <property type="protein sequence ID" value="NFU28150.1"/>
    <property type="molecule type" value="Genomic_DNA"/>
</dbReference>
<keyword evidence="1" id="KW-0812">Transmembrane</keyword>
<organism evidence="2">
    <name type="scientific">Clostridium botulinum</name>
    <dbReference type="NCBI Taxonomy" id="1491"/>
    <lineage>
        <taxon>Bacteria</taxon>
        <taxon>Bacillati</taxon>
        <taxon>Bacillota</taxon>
        <taxon>Clostridia</taxon>
        <taxon>Eubacteriales</taxon>
        <taxon>Clostridiaceae</taxon>
        <taxon>Clostridium</taxon>
    </lineage>
</organism>
<proteinExistence type="predicted"/>